<dbReference type="AlphaFoldDB" id="S8BGV3"/>
<reference evidence="2" key="2">
    <citation type="submission" date="2013-04" db="EMBL/GenBank/DDBJ databases">
        <title>Genomic mechanisms accounting for the adaptation to parasitism in nematode-trapping fungi.</title>
        <authorList>
            <person name="Ahren D.G."/>
        </authorList>
    </citation>
    <scope>NUCLEOTIDE SEQUENCE [LARGE SCALE GENOMIC DNA]</scope>
    <source>
        <strain evidence="2">CBS 200.50</strain>
    </source>
</reference>
<sequence>MADDTKLREAIIELPFATDLETTREREERYEKLLFKLYEHQDGVDAVHYFKQVIAYLKPFSHSSDTVSAFLKKYSGTLNEGDHADTDIYQSSWERFKALQITKKEEAGKLERRKSHKKRGYTKRLRLHSALNYTSEYTNCILIAGEGKRRTQFRIHLEILQKECPYLANELIRLFPEPTPRVYEDTAGNPAAIDFVCSWIYGAPFEIPLNSDEVGDLCDFIFRSLQVANQFELPALVGEIISELGKSFKEHYWPSSITNSLALAYEYQAHWGYATPSITQEQIADFINNTYFEGEIQEVQDLLQSYERGFIAAAPGNSKFYQDMSVALCMIMNEHCVREAEGAEQAETEEEEEGSLMENAVVIDGADIPTVLGRR</sequence>
<protein>
    <recommendedName>
        <fullName evidence="3">BTB domain-containing protein</fullName>
    </recommendedName>
</protein>
<evidence type="ECO:0008006" key="3">
    <source>
        <dbReference type="Google" id="ProtNLM"/>
    </source>
</evidence>
<accession>S8BGV3</accession>
<comment type="caution">
    <text evidence="1">The sequence shown here is derived from an EMBL/GenBank/DDBJ whole genome shotgun (WGS) entry which is preliminary data.</text>
</comment>
<evidence type="ECO:0000313" key="2">
    <source>
        <dbReference type="Proteomes" id="UP000015100"/>
    </source>
</evidence>
<evidence type="ECO:0000313" key="1">
    <source>
        <dbReference type="EMBL" id="EPS38543.1"/>
    </source>
</evidence>
<dbReference type="Proteomes" id="UP000015100">
    <property type="component" value="Unassembled WGS sequence"/>
</dbReference>
<dbReference type="OMA" id="ECPYLAN"/>
<gene>
    <name evidence="1" type="ORF">H072_7677</name>
</gene>
<dbReference type="Gene3D" id="3.30.710.10">
    <property type="entry name" value="Potassium Channel Kv1.1, Chain A"/>
    <property type="match status" value="1"/>
</dbReference>
<dbReference type="HOGENOM" id="CLU_737742_0_0_1"/>
<reference evidence="1 2" key="1">
    <citation type="journal article" date="2013" name="PLoS Genet.">
        <title>Genomic mechanisms accounting for the adaptation to parasitism in nematode-trapping fungi.</title>
        <authorList>
            <person name="Meerupati T."/>
            <person name="Andersson K.M."/>
            <person name="Friman E."/>
            <person name="Kumar D."/>
            <person name="Tunlid A."/>
            <person name="Ahren D."/>
        </authorList>
    </citation>
    <scope>NUCLEOTIDE SEQUENCE [LARGE SCALE GENOMIC DNA]</scope>
    <source>
        <strain evidence="1 2">CBS 200.50</strain>
    </source>
</reference>
<dbReference type="EMBL" id="AQGS01000539">
    <property type="protein sequence ID" value="EPS38543.1"/>
    <property type="molecule type" value="Genomic_DNA"/>
</dbReference>
<proteinExistence type="predicted"/>
<name>S8BGV3_DACHA</name>
<keyword evidence="2" id="KW-1185">Reference proteome</keyword>
<organism evidence="1 2">
    <name type="scientific">Dactylellina haptotyla (strain CBS 200.50)</name>
    <name type="common">Nematode-trapping fungus</name>
    <name type="synonym">Monacrosporium haptotylum</name>
    <dbReference type="NCBI Taxonomy" id="1284197"/>
    <lineage>
        <taxon>Eukaryota</taxon>
        <taxon>Fungi</taxon>
        <taxon>Dikarya</taxon>
        <taxon>Ascomycota</taxon>
        <taxon>Pezizomycotina</taxon>
        <taxon>Orbiliomycetes</taxon>
        <taxon>Orbiliales</taxon>
        <taxon>Orbiliaceae</taxon>
        <taxon>Dactylellina</taxon>
    </lineage>
</organism>
<dbReference type="InterPro" id="IPR011333">
    <property type="entry name" value="SKP1/BTB/POZ_sf"/>
</dbReference>